<feature type="domain" description="Histidine kinase/HSP90-like ATPase" evidence="12">
    <location>
        <begin position="467"/>
        <end position="552"/>
    </location>
</feature>
<dbReference type="SUPFAM" id="SSF48452">
    <property type="entry name" value="TPR-like"/>
    <property type="match status" value="1"/>
</dbReference>
<dbReference type="AlphaFoldDB" id="C6VSP9"/>
<dbReference type="Proteomes" id="UP000002011">
    <property type="component" value="Chromosome"/>
</dbReference>
<keyword evidence="7" id="KW-0067">ATP-binding</keyword>
<keyword evidence="10" id="KW-0812">Transmembrane</keyword>
<dbReference type="GO" id="GO:0004673">
    <property type="term" value="F:protein histidine kinase activity"/>
    <property type="evidence" value="ECO:0007669"/>
    <property type="project" value="UniProtKB-EC"/>
</dbReference>
<keyword evidence="14" id="KW-1185">Reference proteome</keyword>
<evidence type="ECO:0000256" key="2">
    <source>
        <dbReference type="ARBA" id="ARBA00012438"/>
    </source>
</evidence>
<proteinExistence type="predicted"/>
<organism evidence="13 14">
    <name type="scientific">Dyadobacter fermentans (strain ATCC 700827 / DSM 18053 / CIP 107007 / KCTC 52180 / NS114)</name>
    <dbReference type="NCBI Taxonomy" id="471854"/>
    <lineage>
        <taxon>Bacteria</taxon>
        <taxon>Pseudomonadati</taxon>
        <taxon>Bacteroidota</taxon>
        <taxon>Cytophagia</taxon>
        <taxon>Cytophagales</taxon>
        <taxon>Spirosomataceae</taxon>
        <taxon>Dyadobacter</taxon>
    </lineage>
</organism>
<gene>
    <name evidence="13" type="ordered locus">Dfer_1629</name>
</gene>
<dbReference type="InterPro" id="IPR019734">
    <property type="entry name" value="TPR_rpt"/>
</dbReference>
<sequence length="600" mass="67475">MQLPIFRLLILVTFCFPAFGQSLFPELNLDPDNIKKAQAMESEAMAQNDSVLLGKAWFLFGNTYKKAGNFSRGNEYFLKVIRILKGKDSKELAMAYLTLNEGIHVNGRSRVDYENACIALDIFSRMEDNSGIALAYNYITSFYKRIWIWDKQELKKTAAIPERSDTIRHCIDAIAFHASVAKDTTMMAEAHLQLADLYRHFNDKRAITELDDAYLLFLAKGDNNAVVHTICHMASAFLKFRDMPNAIKSVDKAEKLMSQKQIADYWTSTHLIEAQVDVFVAAKLWKRAFEAASTLNHLYAQRRSGDRDNAIQSFYLKEEAEKKEAEIQAQRAELEAARAERNFTLAMGALLLLAIITSLVFYFLYKKNRQISAKNQDLVREQNHRVKNNLQVIASLLSLQSDQLDDTPARRLIDETLLRIESMAILHRRLYDGEQLAQVDLADFIPEIVRGVLETLGVKQVSLDYQLASVLLGADKATPVGLIVNELTTNACKYAFGRTPNPRFRIECFEHNRVIRLVVTDNGPGMEGVNLSVPLKSLLKSHSSTFGIALIQSQILQLNGKGQFTGATPPDTGVSFQLEFARAWPAPGSLVTSAVSFSKS</sequence>
<dbReference type="Gene3D" id="1.25.40.10">
    <property type="entry name" value="Tetratricopeptide repeat domain"/>
    <property type="match status" value="1"/>
</dbReference>
<evidence type="ECO:0000256" key="4">
    <source>
        <dbReference type="ARBA" id="ARBA00022679"/>
    </source>
</evidence>
<dbReference type="EMBL" id="CP001619">
    <property type="protein sequence ID" value="ACT92871.1"/>
    <property type="molecule type" value="Genomic_DNA"/>
</dbReference>
<evidence type="ECO:0000256" key="8">
    <source>
        <dbReference type="PROSITE-ProRule" id="PRU00339"/>
    </source>
</evidence>
<keyword evidence="4" id="KW-0808">Transferase</keyword>
<comment type="catalytic activity">
    <reaction evidence="1">
        <text>ATP + protein L-histidine = ADP + protein N-phospho-L-histidine.</text>
        <dbReference type="EC" id="2.7.13.3"/>
    </reaction>
</comment>
<evidence type="ECO:0000313" key="14">
    <source>
        <dbReference type="Proteomes" id="UP000002011"/>
    </source>
</evidence>
<dbReference type="InterPro" id="IPR011990">
    <property type="entry name" value="TPR-like_helical_dom_sf"/>
</dbReference>
<dbReference type="PROSITE" id="PS50005">
    <property type="entry name" value="TPR"/>
    <property type="match status" value="1"/>
</dbReference>
<evidence type="ECO:0000256" key="9">
    <source>
        <dbReference type="SAM" id="Coils"/>
    </source>
</evidence>
<feature type="coiled-coil region" evidence="9">
    <location>
        <begin position="315"/>
        <end position="342"/>
    </location>
</feature>
<dbReference type="PANTHER" id="PTHR41523:SF8">
    <property type="entry name" value="ETHYLENE RESPONSE SENSOR PROTEIN"/>
    <property type="match status" value="1"/>
</dbReference>
<evidence type="ECO:0000256" key="1">
    <source>
        <dbReference type="ARBA" id="ARBA00000085"/>
    </source>
</evidence>
<keyword evidence="5" id="KW-0547">Nucleotide-binding</keyword>
<keyword evidence="10" id="KW-1133">Transmembrane helix</keyword>
<evidence type="ECO:0000256" key="5">
    <source>
        <dbReference type="ARBA" id="ARBA00022741"/>
    </source>
</evidence>
<dbReference type="RefSeq" id="WP_015811125.1">
    <property type="nucleotide sequence ID" value="NC_013037.1"/>
</dbReference>
<dbReference type="eggNOG" id="COG0457">
    <property type="taxonomic scope" value="Bacteria"/>
</dbReference>
<dbReference type="eggNOG" id="COG3920">
    <property type="taxonomic scope" value="Bacteria"/>
</dbReference>
<feature type="transmembrane region" description="Helical" evidence="10">
    <location>
        <begin position="343"/>
        <end position="365"/>
    </location>
</feature>
<dbReference type="Pfam" id="PF07568">
    <property type="entry name" value="HisKA_2"/>
    <property type="match status" value="1"/>
</dbReference>
<dbReference type="Gene3D" id="3.30.565.10">
    <property type="entry name" value="Histidine kinase-like ATPase, C-terminal domain"/>
    <property type="match status" value="1"/>
</dbReference>
<evidence type="ECO:0000313" key="13">
    <source>
        <dbReference type="EMBL" id="ACT92871.1"/>
    </source>
</evidence>
<dbReference type="InterPro" id="IPR011495">
    <property type="entry name" value="Sig_transdc_His_kin_sub2_dim/P"/>
</dbReference>
<dbReference type="InterPro" id="IPR036890">
    <property type="entry name" value="HATPase_C_sf"/>
</dbReference>
<evidence type="ECO:0000256" key="10">
    <source>
        <dbReference type="SAM" id="Phobius"/>
    </source>
</evidence>
<dbReference type="STRING" id="471854.Dfer_1629"/>
<dbReference type="KEGG" id="dfe:Dfer_1629"/>
<keyword evidence="6 13" id="KW-0418">Kinase</keyword>
<keyword evidence="8" id="KW-0802">TPR repeat</keyword>
<dbReference type="CDD" id="cd16936">
    <property type="entry name" value="HATPase_RsbW-like"/>
    <property type="match status" value="1"/>
</dbReference>
<protein>
    <recommendedName>
        <fullName evidence="2">histidine kinase</fullName>
        <ecNumber evidence="2">2.7.13.3</ecNumber>
    </recommendedName>
</protein>
<accession>C6VSP9</accession>
<dbReference type="Pfam" id="PF13581">
    <property type="entry name" value="HATPase_c_2"/>
    <property type="match status" value="1"/>
</dbReference>
<dbReference type="Gene3D" id="3.30.450.20">
    <property type="entry name" value="PAS domain"/>
    <property type="match status" value="1"/>
</dbReference>
<dbReference type="EC" id="2.7.13.3" evidence="2"/>
<feature type="domain" description="Signal transduction histidine kinase subgroup 2 dimerisation and phosphoacceptor" evidence="11">
    <location>
        <begin position="381"/>
        <end position="453"/>
    </location>
</feature>
<dbReference type="SUPFAM" id="SSF55874">
    <property type="entry name" value="ATPase domain of HSP90 chaperone/DNA topoisomerase II/histidine kinase"/>
    <property type="match status" value="1"/>
</dbReference>
<evidence type="ECO:0000256" key="3">
    <source>
        <dbReference type="ARBA" id="ARBA00022553"/>
    </source>
</evidence>
<dbReference type="InterPro" id="IPR003594">
    <property type="entry name" value="HATPase_dom"/>
</dbReference>
<keyword evidence="9" id="KW-0175">Coiled coil</keyword>
<dbReference type="GO" id="GO:0005524">
    <property type="term" value="F:ATP binding"/>
    <property type="evidence" value="ECO:0007669"/>
    <property type="project" value="UniProtKB-KW"/>
</dbReference>
<feature type="repeat" description="TPR" evidence="8">
    <location>
        <begin position="54"/>
        <end position="87"/>
    </location>
</feature>
<evidence type="ECO:0000259" key="12">
    <source>
        <dbReference type="Pfam" id="PF13581"/>
    </source>
</evidence>
<reference evidence="13 14" key="1">
    <citation type="journal article" date="2009" name="Stand. Genomic Sci.">
        <title>Complete genome sequence of Dyadobacter fermentans type strain (NS114).</title>
        <authorList>
            <person name="Lang E."/>
            <person name="Lapidus A."/>
            <person name="Chertkov O."/>
            <person name="Brettin T."/>
            <person name="Detter J.C."/>
            <person name="Han C."/>
            <person name="Copeland A."/>
            <person name="Glavina Del Rio T."/>
            <person name="Nolan M."/>
            <person name="Chen F."/>
            <person name="Lucas S."/>
            <person name="Tice H."/>
            <person name="Cheng J.F."/>
            <person name="Land M."/>
            <person name="Hauser L."/>
            <person name="Chang Y.J."/>
            <person name="Jeffries C.D."/>
            <person name="Kopitz M."/>
            <person name="Bruce D."/>
            <person name="Goodwin L."/>
            <person name="Pitluck S."/>
            <person name="Ovchinnikova G."/>
            <person name="Pati A."/>
            <person name="Ivanova N."/>
            <person name="Mavrommatis K."/>
            <person name="Chen A."/>
            <person name="Palaniappan K."/>
            <person name="Chain P."/>
            <person name="Bristow J."/>
            <person name="Eisen J.A."/>
            <person name="Markowitz V."/>
            <person name="Hugenholtz P."/>
            <person name="Goker M."/>
            <person name="Rohde M."/>
            <person name="Kyrpides N.C."/>
            <person name="Klenk H.P."/>
        </authorList>
    </citation>
    <scope>NUCLEOTIDE SEQUENCE [LARGE SCALE GENOMIC DNA]</scope>
    <source>
        <strain evidence="14">ATCC 700827 / DSM 18053 / CIP 107007 / KCTC 52180 / NS114</strain>
    </source>
</reference>
<name>C6VSP9_DYAFD</name>
<dbReference type="OrthoDB" id="9767435at2"/>
<keyword evidence="10" id="KW-0472">Membrane</keyword>
<evidence type="ECO:0000259" key="11">
    <source>
        <dbReference type="Pfam" id="PF07568"/>
    </source>
</evidence>
<dbReference type="HOGENOM" id="CLU_022307_1_0_10"/>
<evidence type="ECO:0000256" key="7">
    <source>
        <dbReference type="ARBA" id="ARBA00022840"/>
    </source>
</evidence>
<keyword evidence="3" id="KW-0597">Phosphoprotein</keyword>
<dbReference type="PANTHER" id="PTHR41523">
    <property type="entry name" value="TWO-COMPONENT SYSTEM SENSOR PROTEIN"/>
    <property type="match status" value="1"/>
</dbReference>
<evidence type="ECO:0000256" key="6">
    <source>
        <dbReference type="ARBA" id="ARBA00022777"/>
    </source>
</evidence>